<dbReference type="PANTHER" id="PTHR21068">
    <property type="entry name" value="SPARTIN"/>
    <property type="match status" value="1"/>
</dbReference>
<dbReference type="AlphaFoldDB" id="A0AAQ3SA92"/>
<keyword evidence="4" id="KW-1185">Reference proteome</keyword>
<organism evidence="3 4">
    <name type="scientific">Vigna mungo</name>
    <name type="common">Black gram</name>
    <name type="synonym">Phaseolus mungo</name>
    <dbReference type="NCBI Taxonomy" id="3915"/>
    <lineage>
        <taxon>Eukaryota</taxon>
        <taxon>Viridiplantae</taxon>
        <taxon>Streptophyta</taxon>
        <taxon>Embryophyta</taxon>
        <taxon>Tracheophyta</taxon>
        <taxon>Spermatophyta</taxon>
        <taxon>Magnoliopsida</taxon>
        <taxon>eudicotyledons</taxon>
        <taxon>Gunneridae</taxon>
        <taxon>Pentapetalae</taxon>
        <taxon>rosids</taxon>
        <taxon>fabids</taxon>
        <taxon>Fabales</taxon>
        <taxon>Fabaceae</taxon>
        <taxon>Papilionoideae</taxon>
        <taxon>50 kb inversion clade</taxon>
        <taxon>NPAAA clade</taxon>
        <taxon>indigoferoid/millettioid clade</taxon>
        <taxon>Phaseoleae</taxon>
        <taxon>Vigna</taxon>
    </lineage>
</organism>
<gene>
    <name evidence="3" type="ORF">V8G54_003558</name>
</gene>
<dbReference type="Proteomes" id="UP001374535">
    <property type="component" value="Chromosome 1"/>
</dbReference>
<dbReference type="GO" id="GO:0005886">
    <property type="term" value="C:plasma membrane"/>
    <property type="evidence" value="ECO:0007669"/>
    <property type="project" value="TreeGrafter"/>
</dbReference>
<dbReference type="Pfam" id="PF06911">
    <property type="entry name" value="Senescence"/>
    <property type="match status" value="1"/>
</dbReference>
<evidence type="ECO:0000313" key="4">
    <source>
        <dbReference type="Proteomes" id="UP001374535"/>
    </source>
</evidence>
<dbReference type="EMBL" id="CP144700">
    <property type="protein sequence ID" value="WVZ25014.1"/>
    <property type="molecule type" value="Genomic_DNA"/>
</dbReference>
<reference evidence="3 4" key="1">
    <citation type="journal article" date="2023" name="Life. Sci Alliance">
        <title>Evolutionary insights into 3D genome organization and epigenetic landscape of Vigna mungo.</title>
        <authorList>
            <person name="Junaid A."/>
            <person name="Singh B."/>
            <person name="Bhatia S."/>
        </authorList>
    </citation>
    <scope>NUCLEOTIDE SEQUENCE [LARGE SCALE GENOMIC DNA]</scope>
    <source>
        <strain evidence="3">Urdbean</strain>
    </source>
</reference>
<feature type="compositionally biased region" description="Basic residues" evidence="1">
    <location>
        <begin position="150"/>
        <end position="160"/>
    </location>
</feature>
<evidence type="ECO:0000256" key="1">
    <source>
        <dbReference type="SAM" id="MobiDB-lite"/>
    </source>
</evidence>
<name>A0AAQ3SA92_VIGMU</name>
<dbReference type="PANTHER" id="PTHR21068:SF43">
    <property type="entry name" value="SPARTIN"/>
    <property type="match status" value="1"/>
</dbReference>
<protein>
    <recommendedName>
        <fullName evidence="2">Senescence domain-containing protein</fullName>
    </recommendedName>
</protein>
<sequence>MASEIPNEKNSLYPQVIVDVNPEASSSNPSSNLYPKIDEVENLLPNNLSASAPPLAAEEVLIKVPGAILHLIDKECSVELACGDFKIICLRQGTNIVGFYANVGDIQWPMAKDEAAVKVDDSHYFFSLHMPNESKSDSSSDEEEKGGIFHLRRNRKKKKKDSVPSVMSYGLTIASRGQEDLLKELDKVLQECSAFSVQKVSEEAKKEGEALDASVAKEVSPADLQTEEKKEMLEEKCAAYWTTLAPNVEDYSGTAAKLIAAGSGQLVKGILWCGDVTVERLRWGNEIMKKRMAPGSQEEVNPETLKRIQRLVCS</sequence>
<accession>A0AAQ3SA92</accession>
<dbReference type="InterPro" id="IPR045036">
    <property type="entry name" value="Spartin-like"/>
</dbReference>
<feature type="region of interest" description="Disordered" evidence="1">
    <location>
        <begin position="130"/>
        <end position="161"/>
    </location>
</feature>
<evidence type="ECO:0000313" key="3">
    <source>
        <dbReference type="EMBL" id="WVZ25014.1"/>
    </source>
</evidence>
<evidence type="ECO:0000259" key="2">
    <source>
        <dbReference type="Pfam" id="PF06911"/>
    </source>
</evidence>
<proteinExistence type="predicted"/>
<dbReference type="InterPro" id="IPR009686">
    <property type="entry name" value="Senescence/spartin_C"/>
</dbReference>
<feature type="domain" description="Senescence" evidence="2">
    <location>
        <begin position="258"/>
        <end position="311"/>
    </location>
</feature>